<evidence type="ECO:0000256" key="5">
    <source>
        <dbReference type="ARBA" id="ARBA00023136"/>
    </source>
</evidence>
<dbReference type="PANTHER" id="PTHR10057">
    <property type="entry name" value="PERIPHERAL-TYPE BENZODIAZEPINE RECEPTOR"/>
    <property type="match status" value="1"/>
</dbReference>
<dbReference type="PANTHER" id="PTHR10057:SF0">
    <property type="entry name" value="TRANSLOCATOR PROTEIN"/>
    <property type="match status" value="1"/>
</dbReference>
<dbReference type="Proteomes" id="UP001262582">
    <property type="component" value="Unassembled WGS sequence"/>
</dbReference>
<organism evidence="7 8">
    <name type="scientific">Autumnicola musiva</name>
    <dbReference type="NCBI Taxonomy" id="3075589"/>
    <lineage>
        <taxon>Bacteria</taxon>
        <taxon>Pseudomonadati</taxon>
        <taxon>Bacteroidota</taxon>
        <taxon>Flavobacteriia</taxon>
        <taxon>Flavobacteriales</taxon>
        <taxon>Flavobacteriaceae</taxon>
        <taxon>Autumnicola</taxon>
    </lineage>
</organism>
<protein>
    <submittedName>
        <fullName evidence="7">TspO/MBR family protein</fullName>
    </submittedName>
</protein>
<evidence type="ECO:0000256" key="2">
    <source>
        <dbReference type="ARBA" id="ARBA00007524"/>
    </source>
</evidence>
<comment type="similarity">
    <text evidence="2">Belongs to the TspO/BZRP family.</text>
</comment>
<dbReference type="InterPro" id="IPR038330">
    <property type="entry name" value="TspO/MBR-related_sf"/>
</dbReference>
<dbReference type="Gene3D" id="1.20.1260.100">
    <property type="entry name" value="TspO/MBR protein"/>
    <property type="match status" value="1"/>
</dbReference>
<comment type="subcellular location">
    <subcellularLocation>
        <location evidence="1">Membrane</location>
        <topology evidence="1">Multi-pass membrane protein</topology>
    </subcellularLocation>
</comment>
<evidence type="ECO:0000256" key="3">
    <source>
        <dbReference type="ARBA" id="ARBA00022692"/>
    </source>
</evidence>
<proteinExistence type="inferred from homology"/>
<feature type="transmembrane region" description="Helical" evidence="6">
    <location>
        <begin position="106"/>
        <end position="126"/>
    </location>
</feature>
<dbReference type="EMBL" id="JAVRHK010000002">
    <property type="protein sequence ID" value="MDT0675427.1"/>
    <property type="molecule type" value="Genomic_DNA"/>
</dbReference>
<name>A0ABU3D1L4_9FLAO</name>
<keyword evidence="5 6" id="KW-0472">Membrane</keyword>
<dbReference type="InterPro" id="IPR004307">
    <property type="entry name" value="TspO_MBR"/>
</dbReference>
<feature type="transmembrane region" description="Helical" evidence="6">
    <location>
        <begin position="81"/>
        <end position="100"/>
    </location>
</feature>
<gene>
    <name evidence="7" type="ORF">RM539_02370</name>
</gene>
<evidence type="ECO:0000256" key="1">
    <source>
        <dbReference type="ARBA" id="ARBA00004141"/>
    </source>
</evidence>
<comment type="caution">
    <text evidence="7">The sequence shown here is derived from an EMBL/GenBank/DDBJ whole genome shotgun (WGS) entry which is preliminary data.</text>
</comment>
<feature type="transmembrane region" description="Helical" evidence="6">
    <location>
        <begin position="50"/>
        <end position="69"/>
    </location>
</feature>
<evidence type="ECO:0000256" key="4">
    <source>
        <dbReference type="ARBA" id="ARBA00022989"/>
    </source>
</evidence>
<sequence length="160" mass="18655">MSNKLLIRSTIAVAVCLLFGFLTGIATEAGISQWYTELEKPRFHPPAWIFNPAWLIMYFLMGIAAGLVWHKGFYHKWVKVALYHFGFQLLLSAFWSVLFFGLHRPLWALLDIATLFILVLITIKWFRIISSKAIYLMIPYAIWVLFIAVVNFEVWRLNSL</sequence>
<keyword evidence="8" id="KW-1185">Reference proteome</keyword>
<evidence type="ECO:0000256" key="6">
    <source>
        <dbReference type="SAM" id="Phobius"/>
    </source>
</evidence>
<keyword evidence="4 6" id="KW-1133">Transmembrane helix</keyword>
<evidence type="ECO:0000313" key="7">
    <source>
        <dbReference type="EMBL" id="MDT0675427.1"/>
    </source>
</evidence>
<reference evidence="7 8" key="1">
    <citation type="submission" date="2023-09" db="EMBL/GenBank/DDBJ databases">
        <authorList>
            <person name="Rey-Velasco X."/>
        </authorList>
    </citation>
    <scope>NUCLEOTIDE SEQUENCE [LARGE SCALE GENOMIC DNA]</scope>
    <source>
        <strain evidence="7 8">F117</strain>
    </source>
</reference>
<dbReference type="CDD" id="cd15904">
    <property type="entry name" value="TSPO_MBR"/>
    <property type="match status" value="1"/>
</dbReference>
<accession>A0ABU3D1L4</accession>
<keyword evidence="3 6" id="KW-0812">Transmembrane</keyword>
<feature type="transmembrane region" description="Helical" evidence="6">
    <location>
        <begin position="133"/>
        <end position="152"/>
    </location>
</feature>
<dbReference type="RefSeq" id="WP_311501901.1">
    <property type="nucleotide sequence ID" value="NZ_JAVRHK010000002.1"/>
</dbReference>
<dbReference type="PIRSF" id="PIRSF005859">
    <property type="entry name" value="PBR"/>
    <property type="match status" value="1"/>
</dbReference>
<evidence type="ECO:0000313" key="8">
    <source>
        <dbReference type="Proteomes" id="UP001262582"/>
    </source>
</evidence>
<dbReference type="Pfam" id="PF03073">
    <property type="entry name" value="TspO_MBR"/>
    <property type="match status" value="1"/>
</dbReference>